<keyword evidence="2" id="KW-1185">Reference proteome</keyword>
<accession>A0A4C1XZ35</accession>
<proteinExistence type="predicted"/>
<evidence type="ECO:0000313" key="2">
    <source>
        <dbReference type="Proteomes" id="UP000299102"/>
    </source>
</evidence>
<name>A0A4C1XZ35_EUMVA</name>
<sequence length="149" mass="16872">MSCPNSNAYGSTVALYIRVGSFAAVPPRRELRRRNRRRLAFATKLVCGRRRRLSHKYYPGEKSCRCVAGFFGGNRTSNGGEDRPMKGRGRTGPPISHSIDEMPTAEAVSVFFYAAVNSDVWVRLARFWSPAQTRAETVERRRLDRSVMD</sequence>
<reference evidence="1 2" key="1">
    <citation type="journal article" date="2019" name="Commun. Biol.">
        <title>The bagworm genome reveals a unique fibroin gene that provides high tensile strength.</title>
        <authorList>
            <person name="Kono N."/>
            <person name="Nakamura H."/>
            <person name="Ohtoshi R."/>
            <person name="Tomita M."/>
            <person name="Numata K."/>
            <person name="Arakawa K."/>
        </authorList>
    </citation>
    <scope>NUCLEOTIDE SEQUENCE [LARGE SCALE GENOMIC DNA]</scope>
</reference>
<dbReference type="EMBL" id="BGZK01001012">
    <property type="protein sequence ID" value="GBP68490.1"/>
    <property type="molecule type" value="Genomic_DNA"/>
</dbReference>
<comment type="caution">
    <text evidence="1">The sequence shown here is derived from an EMBL/GenBank/DDBJ whole genome shotgun (WGS) entry which is preliminary data.</text>
</comment>
<protein>
    <submittedName>
        <fullName evidence="1">Uncharacterized protein</fullName>
    </submittedName>
</protein>
<dbReference type="AlphaFoldDB" id="A0A4C1XZ35"/>
<gene>
    <name evidence="1" type="ORF">EVAR_52651_1</name>
</gene>
<organism evidence="1 2">
    <name type="scientific">Eumeta variegata</name>
    <name type="common">Bagworm moth</name>
    <name type="synonym">Eumeta japonica</name>
    <dbReference type="NCBI Taxonomy" id="151549"/>
    <lineage>
        <taxon>Eukaryota</taxon>
        <taxon>Metazoa</taxon>
        <taxon>Ecdysozoa</taxon>
        <taxon>Arthropoda</taxon>
        <taxon>Hexapoda</taxon>
        <taxon>Insecta</taxon>
        <taxon>Pterygota</taxon>
        <taxon>Neoptera</taxon>
        <taxon>Endopterygota</taxon>
        <taxon>Lepidoptera</taxon>
        <taxon>Glossata</taxon>
        <taxon>Ditrysia</taxon>
        <taxon>Tineoidea</taxon>
        <taxon>Psychidae</taxon>
        <taxon>Oiketicinae</taxon>
        <taxon>Eumeta</taxon>
    </lineage>
</organism>
<dbReference type="Proteomes" id="UP000299102">
    <property type="component" value="Unassembled WGS sequence"/>
</dbReference>
<evidence type="ECO:0000313" key="1">
    <source>
        <dbReference type="EMBL" id="GBP68490.1"/>
    </source>
</evidence>